<keyword evidence="2" id="KW-1185">Reference proteome</keyword>
<dbReference type="EMBL" id="AP022871">
    <property type="protein sequence ID" value="BCB83228.1"/>
    <property type="molecule type" value="Genomic_DNA"/>
</dbReference>
<dbReference type="RefSeq" id="WP_232074500.1">
    <property type="nucleotide sequence ID" value="NZ_AP022871.1"/>
</dbReference>
<name>A0A6F8YB67_9ACTN</name>
<accession>A0A6F8YB67</accession>
<sequence>MQNRRVAGRFVPLAWDTARVLSRYLVLGDERIHLYKKAASGGDPTVTNRAHEYLVVGRKPLDGE</sequence>
<reference evidence="1 2" key="1">
    <citation type="submission" date="2020-03" db="EMBL/GenBank/DDBJ databases">
        <title>Whole genome shotgun sequence of Phytohabitans suffuscus NBRC 105367.</title>
        <authorList>
            <person name="Komaki H."/>
            <person name="Tamura T."/>
        </authorList>
    </citation>
    <scope>NUCLEOTIDE SEQUENCE [LARGE SCALE GENOMIC DNA]</scope>
    <source>
        <strain evidence="1 2">NBRC 105367</strain>
    </source>
</reference>
<gene>
    <name evidence="1" type="ORF">Psuf_005410</name>
</gene>
<evidence type="ECO:0000313" key="1">
    <source>
        <dbReference type="EMBL" id="BCB83228.1"/>
    </source>
</evidence>
<dbReference type="AlphaFoldDB" id="A0A6F8YB67"/>
<dbReference type="Proteomes" id="UP000503011">
    <property type="component" value="Chromosome"/>
</dbReference>
<evidence type="ECO:0000313" key="2">
    <source>
        <dbReference type="Proteomes" id="UP000503011"/>
    </source>
</evidence>
<proteinExistence type="predicted"/>
<organism evidence="1 2">
    <name type="scientific">Phytohabitans suffuscus</name>
    <dbReference type="NCBI Taxonomy" id="624315"/>
    <lineage>
        <taxon>Bacteria</taxon>
        <taxon>Bacillati</taxon>
        <taxon>Actinomycetota</taxon>
        <taxon>Actinomycetes</taxon>
        <taxon>Micromonosporales</taxon>
        <taxon>Micromonosporaceae</taxon>
    </lineage>
</organism>
<reference evidence="1 2" key="2">
    <citation type="submission" date="2020-03" db="EMBL/GenBank/DDBJ databases">
        <authorList>
            <person name="Ichikawa N."/>
            <person name="Kimura A."/>
            <person name="Kitahashi Y."/>
            <person name="Uohara A."/>
        </authorList>
    </citation>
    <scope>NUCLEOTIDE SEQUENCE [LARGE SCALE GENOMIC DNA]</scope>
    <source>
        <strain evidence="1 2">NBRC 105367</strain>
    </source>
</reference>
<dbReference type="KEGG" id="psuu:Psuf_005410"/>
<protein>
    <submittedName>
        <fullName evidence="1">Uncharacterized protein</fullName>
    </submittedName>
</protein>